<protein>
    <submittedName>
        <fullName evidence="2">Uncharacterized protein</fullName>
    </submittedName>
</protein>
<reference evidence="2" key="1">
    <citation type="submission" date="2022-01" db="EMBL/GenBank/DDBJ databases">
        <authorList>
            <person name="King R."/>
        </authorList>
    </citation>
    <scope>NUCLEOTIDE SEQUENCE</scope>
</reference>
<accession>A0A9N9MXR7</accession>
<dbReference type="Proteomes" id="UP001152799">
    <property type="component" value="Chromosome 9"/>
</dbReference>
<dbReference type="EMBL" id="OU892285">
    <property type="protein sequence ID" value="CAG9773611.1"/>
    <property type="molecule type" value="Genomic_DNA"/>
</dbReference>
<name>A0A9N9MXR7_9CUCU</name>
<keyword evidence="3" id="KW-1185">Reference proteome</keyword>
<feature type="region of interest" description="Disordered" evidence="1">
    <location>
        <begin position="1"/>
        <end position="23"/>
    </location>
</feature>
<evidence type="ECO:0000313" key="3">
    <source>
        <dbReference type="Proteomes" id="UP001152799"/>
    </source>
</evidence>
<gene>
    <name evidence="2" type="ORF">CEUTPL_LOCUS14000</name>
</gene>
<organism evidence="2 3">
    <name type="scientific">Ceutorhynchus assimilis</name>
    <name type="common">cabbage seed weevil</name>
    <dbReference type="NCBI Taxonomy" id="467358"/>
    <lineage>
        <taxon>Eukaryota</taxon>
        <taxon>Metazoa</taxon>
        <taxon>Ecdysozoa</taxon>
        <taxon>Arthropoda</taxon>
        <taxon>Hexapoda</taxon>
        <taxon>Insecta</taxon>
        <taxon>Pterygota</taxon>
        <taxon>Neoptera</taxon>
        <taxon>Endopterygota</taxon>
        <taxon>Coleoptera</taxon>
        <taxon>Polyphaga</taxon>
        <taxon>Cucujiformia</taxon>
        <taxon>Curculionidae</taxon>
        <taxon>Ceutorhynchinae</taxon>
        <taxon>Ceutorhynchus</taxon>
    </lineage>
</organism>
<sequence length="101" mass="11643">MKTQKPNNIGKNSGRRIIRHSNNRVKDQDHVTEMLKLCLQKICELQAEMEREAETIHDPEAEGYAACATETLRFLSSQGLPPDHPMVKMLSERLLRDRDDN</sequence>
<dbReference type="OrthoDB" id="6720387at2759"/>
<proteinExistence type="predicted"/>
<dbReference type="AlphaFoldDB" id="A0A9N9MXR7"/>
<evidence type="ECO:0000256" key="1">
    <source>
        <dbReference type="SAM" id="MobiDB-lite"/>
    </source>
</evidence>
<evidence type="ECO:0000313" key="2">
    <source>
        <dbReference type="EMBL" id="CAG9773611.1"/>
    </source>
</evidence>
<feature type="compositionally biased region" description="Polar residues" evidence="1">
    <location>
        <begin position="1"/>
        <end position="11"/>
    </location>
</feature>
<feature type="compositionally biased region" description="Basic residues" evidence="1">
    <location>
        <begin position="13"/>
        <end position="23"/>
    </location>
</feature>